<dbReference type="eggNOG" id="KOG1211">
    <property type="taxonomic scope" value="Eukaryota"/>
</dbReference>
<dbReference type="STRING" id="1156394.T0S8M4"/>
<evidence type="ECO:0000259" key="3">
    <source>
        <dbReference type="Pfam" id="PF01425"/>
    </source>
</evidence>
<dbReference type="Pfam" id="PF01425">
    <property type="entry name" value="Amidase"/>
    <property type="match status" value="1"/>
</dbReference>
<feature type="domain" description="Amidase" evidence="3">
    <location>
        <begin position="168"/>
        <end position="583"/>
    </location>
</feature>
<keyword evidence="2" id="KW-0732">Signal</keyword>
<feature type="chain" id="PRO_5004584364" description="Amidase domain-containing protein" evidence="2">
    <location>
        <begin position="19"/>
        <end position="612"/>
    </location>
</feature>
<dbReference type="GO" id="GO:0003824">
    <property type="term" value="F:catalytic activity"/>
    <property type="evidence" value="ECO:0007669"/>
    <property type="project" value="InterPro"/>
</dbReference>
<dbReference type="RefSeq" id="XP_008605352.1">
    <property type="nucleotide sequence ID" value="XM_008607130.1"/>
</dbReference>
<accession>T0S8M4</accession>
<dbReference type="Gene3D" id="3.90.1300.10">
    <property type="entry name" value="Amidase signature (AS) domain"/>
    <property type="match status" value="1"/>
</dbReference>
<dbReference type="GeneID" id="19942323"/>
<comment type="similarity">
    <text evidence="1">Belongs to the amidase family.</text>
</comment>
<dbReference type="InterPro" id="IPR000120">
    <property type="entry name" value="Amidase"/>
</dbReference>
<evidence type="ECO:0000256" key="2">
    <source>
        <dbReference type="SAM" id="SignalP"/>
    </source>
</evidence>
<dbReference type="VEuPathDB" id="FungiDB:SDRG_01596"/>
<dbReference type="OMA" id="PGWHIDG"/>
<sequence length="612" mass="64939">MQWSSAIAVAVVAILVLATRDELIGSSDAIAAKFPGDTMDLRAIVSPRLSGVGIRLFAQLTRVPVIGRLVLQVLRADNDVIAVREFASTVTDSPMYYPVHVLSADERAAHDAKATGFDINDLKFAPIGENLAFQRWTIQDYTDKYKSGAVTPLQVAKAVLAAIAESDARPIPLRAFIEVKTDEVLREAAASLARYAAGKPMGVLDGVPVAVKDEVDLAGYNSTYGTGFLGPLNGPVARDAPPIARLRAAGALFVGKTNMHECGLGTTGINPSHGTVRNPYNENHMTGGSSSGSAAAVAAGLVPLAIGVDGGGSIRIPAGLCGVVGLKPSYQRIPCYFPASPSLAYVGPIAGSVQDTALAYAIMSGPDATLPMSQLQPPVHIDATALESTSLQGVRVGIFREYLQGTDPEIVAAFWTTARHLESLGATLVDVKIPNLQAIHFSHSVTIVSEEALNADAHYDKIASFSPEVQITLQFSRSVFTSMDFVAAQRIRGYAMRVTKELFQSIDVLLTPTTGVAAPALTPDVFASGLSDLSLTIALMRYIILGNFAGIPSLTVPIGYSADAKLPLSMLLQTFHYNEHELLHLARVLEKHAPPAKPASFYYSILDDATKH</sequence>
<dbReference type="PANTHER" id="PTHR11895:SF67">
    <property type="entry name" value="AMIDASE DOMAIN-CONTAINING PROTEIN"/>
    <property type="match status" value="1"/>
</dbReference>
<feature type="signal peptide" evidence="2">
    <location>
        <begin position="1"/>
        <end position="18"/>
    </location>
</feature>
<organism evidence="4 5">
    <name type="scientific">Saprolegnia diclina (strain VS20)</name>
    <dbReference type="NCBI Taxonomy" id="1156394"/>
    <lineage>
        <taxon>Eukaryota</taxon>
        <taxon>Sar</taxon>
        <taxon>Stramenopiles</taxon>
        <taxon>Oomycota</taxon>
        <taxon>Saprolegniomycetes</taxon>
        <taxon>Saprolegniales</taxon>
        <taxon>Saprolegniaceae</taxon>
        <taxon>Saprolegnia</taxon>
    </lineage>
</organism>
<dbReference type="SUPFAM" id="SSF75304">
    <property type="entry name" value="Amidase signature (AS) enzymes"/>
    <property type="match status" value="1"/>
</dbReference>
<dbReference type="EMBL" id="JH767134">
    <property type="protein sequence ID" value="EQC41638.1"/>
    <property type="molecule type" value="Genomic_DNA"/>
</dbReference>
<keyword evidence="5" id="KW-1185">Reference proteome</keyword>
<reference evidence="4 5" key="1">
    <citation type="submission" date="2012-04" db="EMBL/GenBank/DDBJ databases">
        <title>The Genome Sequence of Saprolegnia declina VS20.</title>
        <authorList>
            <consortium name="The Broad Institute Genome Sequencing Platform"/>
            <person name="Russ C."/>
            <person name="Nusbaum C."/>
            <person name="Tyler B."/>
            <person name="van West P."/>
            <person name="Dieguez-Uribeondo J."/>
            <person name="de Bruijn I."/>
            <person name="Tripathy S."/>
            <person name="Jiang R."/>
            <person name="Young S.K."/>
            <person name="Zeng Q."/>
            <person name="Gargeya S."/>
            <person name="Fitzgerald M."/>
            <person name="Haas B."/>
            <person name="Abouelleil A."/>
            <person name="Alvarado L."/>
            <person name="Arachchi H.M."/>
            <person name="Berlin A."/>
            <person name="Chapman S.B."/>
            <person name="Goldberg J."/>
            <person name="Griggs A."/>
            <person name="Gujja S."/>
            <person name="Hansen M."/>
            <person name="Howarth C."/>
            <person name="Imamovic A."/>
            <person name="Larimer J."/>
            <person name="McCowen C."/>
            <person name="Montmayeur A."/>
            <person name="Murphy C."/>
            <person name="Neiman D."/>
            <person name="Pearson M."/>
            <person name="Priest M."/>
            <person name="Roberts A."/>
            <person name="Saif S."/>
            <person name="Shea T."/>
            <person name="Sisk P."/>
            <person name="Sykes S."/>
            <person name="Wortman J."/>
            <person name="Nusbaum C."/>
            <person name="Birren B."/>
        </authorList>
    </citation>
    <scope>NUCLEOTIDE SEQUENCE [LARGE SCALE GENOMIC DNA]</scope>
    <source>
        <strain evidence="4 5">VS20</strain>
    </source>
</reference>
<evidence type="ECO:0000256" key="1">
    <source>
        <dbReference type="ARBA" id="ARBA00009199"/>
    </source>
</evidence>
<evidence type="ECO:0000313" key="4">
    <source>
        <dbReference type="EMBL" id="EQC41638.1"/>
    </source>
</evidence>
<name>T0S8M4_SAPDV</name>
<evidence type="ECO:0000313" key="5">
    <source>
        <dbReference type="Proteomes" id="UP000030762"/>
    </source>
</evidence>
<dbReference type="InterPro" id="IPR020556">
    <property type="entry name" value="Amidase_CS"/>
</dbReference>
<dbReference type="InterPro" id="IPR023631">
    <property type="entry name" value="Amidase_dom"/>
</dbReference>
<dbReference type="InterPro" id="IPR036928">
    <property type="entry name" value="AS_sf"/>
</dbReference>
<dbReference type="AlphaFoldDB" id="T0S8M4"/>
<dbReference type="Proteomes" id="UP000030762">
    <property type="component" value="Unassembled WGS sequence"/>
</dbReference>
<protein>
    <recommendedName>
        <fullName evidence="3">Amidase domain-containing protein</fullName>
    </recommendedName>
</protein>
<dbReference type="InParanoid" id="T0S8M4"/>
<gene>
    <name evidence="4" type="ORF">SDRG_01596</name>
</gene>
<proteinExistence type="inferred from homology"/>
<dbReference type="OrthoDB" id="566138at2759"/>
<dbReference type="PROSITE" id="PS00571">
    <property type="entry name" value="AMIDASES"/>
    <property type="match status" value="1"/>
</dbReference>
<dbReference type="PANTHER" id="PTHR11895">
    <property type="entry name" value="TRANSAMIDASE"/>
    <property type="match status" value="1"/>
</dbReference>